<keyword evidence="3" id="KW-0540">Nuclease</keyword>
<evidence type="ECO:0000313" key="10">
    <source>
        <dbReference type="EMBL" id="RVW09614.1"/>
    </source>
</evidence>
<evidence type="ECO:0000256" key="2">
    <source>
        <dbReference type="ARBA" id="ARBA00001946"/>
    </source>
</evidence>
<keyword evidence="8" id="KW-0234">DNA repair</keyword>
<dbReference type="GO" id="GO:0046872">
    <property type="term" value="F:metal ion binding"/>
    <property type="evidence" value="ECO:0007669"/>
    <property type="project" value="UniProtKB-KW"/>
</dbReference>
<dbReference type="PANTHER" id="PTHR15822:SF4">
    <property type="entry name" value="TYROSYL-DNA PHOSPHODIESTERASE 2"/>
    <property type="match status" value="1"/>
</dbReference>
<dbReference type="InterPro" id="IPR005135">
    <property type="entry name" value="Endo/exonuclease/phosphatase"/>
</dbReference>
<accession>A0A438BF36</accession>
<dbReference type="PANTHER" id="PTHR15822">
    <property type="entry name" value="TRAF AND TNF RECEPTOR-ASSOCIATED PROTEIN"/>
    <property type="match status" value="1"/>
</dbReference>
<dbReference type="GO" id="GO:0004519">
    <property type="term" value="F:endonuclease activity"/>
    <property type="evidence" value="ECO:0007669"/>
    <property type="project" value="UniProtKB-KW"/>
</dbReference>
<name>A0A438BF36_9NOCA</name>
<reference evidence="10 11" key="1">
    <citation type="submission" date="2018-11" db="EMBL/GenBank/DDBJ databases">
        <title>Rhodococcus spongicola sp. nov. and Rhodococcus xishaensis sp. nov. from marine sponges.</title>
        <authorList>
            <person name="Li L."/>
            <person name="Lin H.W."/>
        </authorList>
    </citation>
    <scope>NUCLEOTIDE SEQUENCE [LARGE SCALE GENOMIC DNA]</scope>
    <source>
        <strain evidence="10 11">CCTCC AB2014297</strain>
    </source>
</reference>
<dbReference type="Gene3D" id="3.60.10.10">
    <property type="entry name" value="Endonuclease/exonuclease/phosphatase"/>
    <property type="match status" value="1"/>
</dbReference>
<evidence type="ECO:0000259" key="9">
    <source>
        <dbReference type="Pfam" id="PF03372"/>
    </source>
</evidence>
<keyword evidence="6" id="KW-0378">Hydrolase</keyword>
<evidence type="ECO:0000256" key="7">
    <source>
        <dbReference type="ARBA" id="ARBA00022842"/>
    </source>
</evidence>
<evidence type="ECO:0000256" key="5">
    <source>
        <dbReference type="ARBA" id="ARBA00022763"/>
    </source>
</evidence>
<evidence type="ECO:0000256" key="1">
    <source>
        <dbReference type="ARBA" id="ARBA00001936"/>
    </source>
</evidence>
<keyword evidence="10" id="KW-0255">Endonuclease</keyword>
<organism evidence="10 11">
    <name type="scientific">Prescottella agglutinans</name>
    <dbReference type="NCBI Taxonomy" id="1644129"/>
    <lineage>
        <taxon>Bacteria</taxon>
        <taxon>Bacillati</taxon>
        <taxon>Actinomycetota</taxon>
        <taxon>Actinomycetes</taxon>
        <taxon>Mycobacteriales</taxon>
        <taxon>Nocardiaceae</taxon>
        <taxon>Prescottella</taxon>
    </lineage>
</organism>
<dbReference type="InterPro" id="IPR036691">
    <property type="entry name" value="Endo/exonu/phosph_ase_sf"/>
</dbReference>
<evidence type="ECO:0000313" key="11">
    <source>
        <dbReference type="Proteomes" id="UP000286208"/>
    </source>
</evidence>
<keyword evidence="5" id="KW-0227">DNA damage</keyword>
<comment type="caution">
    <text evidence="10">The sequence shown here is derived from an EMBL/GenBank/DDBJ whole genome shotgun (WGS) entry which is preliminary data.</text>
</comment>
<feature type="domain" description="Endonuclease/exonuclease/phosphatase" evidence="9">
    <location>
        <begin position="112"/>
        <end position="393"/>
    </location>
</feature>
<dbReference type="InterPro" id="IPR051547">
    <property type="entry name" value="TDP2-like"/>
</dbReference>
<evidence type="ECO:0000256" key="4">
    <source>
        <dbReference type="ARBA" id="ARBA00022723"/>
    </source>
</evidence>
<dbReference type="GO" id="GO:0016787">
    <property type="term" value="F:hydrolase activity"/>
    <property type="evidence" value="ECO:0007669"/>
    <property type="project" value="UniProtKB-KW"/>
</dbReference>
<dbReference type="AlphaFoldDB" id="A0A438BF36"/>
<keyword evidence="7" id="KW-0460">Magnesium</keyword>
<keyword evidence="4" id="KW-0479">Metal-binding</keyword>
<keyword evidence="11" id="KW-1185">Reference proteome</keyword>
<dbReference type="Pfam" id="PF03372">
    <property type="entry name" value="Exo_endo_phos"/>
    <property type="match status" value="1"/>
</dbReference>
<comment type="cofactor">
    <cofactor evidence="2">
        <name>Mg(2+)</name>
        <dbReference type="ChEBI" id="CHEBI:18420"/>
    </cofactor>
</comment>
<dbReference type="EMBL" id="RKLP01000004">
    <property type="protein sequence ID" value="RVW09614.1"/>
    <property type="molecule type" value="Genomic_DNA"/>
</dbReference>
<evidence type="ECO:0000256" key="6">
    <source>
        <dbReference type="ARBA" id="ARBA00022801"/>
    </source>
</evidence>
<dbReference type="Proteomes" id="UP000286208">
    <property type="component" value="Unassembled WGS sequence"/>
</dbReference>
<dbReference type="GO" id="GO:0006281">
    <property type="term" value="P:DNA repair"/>
    <property type="evidence" value="ECO:0007669"/>
    <property type="project" value="UniProtKB-KW"/>
</dbReference>
<gene>
    <name evidence="10" type="ORF">EGT67_09080</name>
</gene>
<sequence>MIDPFPVVDRPRCENLLVMFRSPTSTGGPSMSNRITSTGRRLAVLFAFLALFAGVALPAAGAKPGGEPNNKKVTVMTRNLYLGTGLTDIVTSTTFQQFVEAVTQARANVIATDFPARAEALADEIAANGPDLVGLQEVSLWRTQTPSDLTGPNATTVFQDFLTILQGELAERGLNYTVVSTSTNADVEAPYLDPAAPVNPAVGLPLSDIRLTDRDVILARAGVTTSNPADGRYAAQLTVPTVTGQPVTFTRGWTSVDATVNGASFRFFNTHLETESPAPAIQVAQGSEALAIVNTSPLPVIAVGDFNSDAGGSTTPTYANLVAGGLVDAWPAATRNAPGPTCCQNELLTNPVSENATRIDLVLTKGDWQAKKATQVGANPFRGAPAPLWASDHAGVVAELKLK</sequence>
<dbReference type="SUPFAM" id="SSF56219">
    <property type="entry name" value="DNase I-like"/>
    <property type="match status" value="1"/>
</dbReference>
<proteinExistence type="predicted"/>
<evidence type="ECO:0000256" key="8">
    <source>
        <dbReference type="ARBA" id="ARBA00023204"/>
    </source>
</evidence>
<protein>
    <submittedName>
        <fullName evidence="10">Endonuclease</fullName>
    </submittedName>
</protein>
<comment type="cofactor">
    <cofactor evidence="1">
        <name>Mn(2+)</name>
        <dbReference type="ChEBI" id="CHEBI:29035"/>
    </cofactor>
</comment>
<evidence type="ECO:0000256" key="3">
    <source>
        <dbReference type="ARBA" id="ARBA00022722"/>
    </source>
</evidence>